<protein>
    <submittedName>
        <fullName evidence="7">Fructokinase</fullName>
    </submittedName>
</protein>
<reference evidence="7 8" key="1">
    <citation type="submission" date="2016-04" db="EMBL/GenBank/DDBJ databases">
        <title>Comparative Genomics and Epigenetics of Sporosarcina ureae.</title>
        <authorList>
            <person name="Oliver A.S."/>
            <person name="Cooper K.K."/>
        </authorList>
    </citation>
    <scope>NUCLEOTIDE SEQUENCE [LARGE SCALE GENOMIC DNA]</scope>
    <source>
        <strain evidence="7 8">S204</strain>
    </source>
</reference>
<feature type="domain" description="Carbohydrate kinase PfkB" evidence="6">
    <location>
        <begin position="7"/>
        <end position="305"/>
    </location>
</feature>
<dbReference type="SUPFAM" id="SSF53613">
    <property type="entry name" value="Ribokinase-like"/>
    <property type="match status" value="1"/>
</dbReference>
<dbReference type="RefSeq" id="WP_029052653.1">
    <property type="nucleotide sequence ID" value="NZ_CP015108.1"/>
</dbReference>
<evidence type="ECO:0000256" key="5">
    <source>
        <dbReference type="ARBA" id="ARBA00022840"/>
    </source>
</evidence>
<comment type="similarity">
    <text evidence="1">Belongs to the carbohydrate kinase PfkB family.</text>
</comment>
<dbReference type="PANTHER" id="PTHR43085:SF1">
    <property type="entry name" value="PSEUDOURIDINE KINASE-RELATED"/>
    <property type="match status" value="1"/>
</dbReference>
<dbReference type="CDD" id="cd01167">
    <property type="entry name" value="bac_FRK"/>
    <property type="match status" value="1"/>
</dbReference>
<evidence type="ECO:0000313" key="8">
    <source>
        <dbReference type="Proteomes" id="UP000192486"/>
    </source>
</evidence>
<dbReference type="Pfam" id="PF00294">
    <property type="entry name" value="PfkB"/>
    <property type="match status" value="1"/>
</dbReference>
<keyword evidence="5" id="KW-0067">ATP-binding</keyword>
<evidence type="ECO:0000313" key="7">
    <source>
        <dbReference type="EMBL" id="ARF14972.1"/>
    </source>
</evidence>
<accession>A0ABN4YQ30</accession>
<keyword evidence="8" id="KW-1185">Reference proteome</keyword>
<proteinExistence type="inferred from homology"/>
<dbReference type="PROSITE" id="PS00584">
    <property type="entry name" value="PFKB_KINASES_2"/>
    <property type="match status" value="1"/>
</dbReference>
<keyword evidence="3" id="KW-0547">Nucleotide-binding</keyword>
<dbReference type="InterPro" id="IPR050306">
    <property type="entry name" value="PfkB_Carbo_kinase"/>
</dbReference>
<sequence>MKNQQEKHVLIYGDIFVDYIATDETNTEFSTFLGGATVNVAAGVSRLGAKSSLITVIGEDEDSIFAENQLRQEGVDVTFAVRSPEKKVNRVYVHLTPEYDRIFVKYIDDTPDLQVQPSNLQEETFQNASILHICSGTMFQPTALETTKRAVELAKENGLFISVDPNIRPLRWESEEKCRNTILSFLDQTDLLKLTEEELTFLMQESSIEKALDQLATYNIPVIMMTMGEEGTLAVIEGAQHHVAVEPIDPVDTTGAGDAFLAGVLRGLHLNGKPKSLEEMLAHIEFGNQMGALCAMKVGALSAMPRADELE</sequence>
<dbReference type="EMBL" id="CP015108">
    <property type="protein sequence ID" value="ARF14972.1"/>
    <property type="molecule type" value="Genomic_DNA"/>
</dbReference>
<evidence type="ECO:0000256" key="1">
    <source>
        <dbReference type="ARBA" id="ARBA00010688"/>
    </source>
</evidence>
<dbReference type="Proteomes" id="UP000192486">
    <property type="component" value="Chromosome"/>
</dbReference>
<evidence type="ECO:0000259" key="6">
    <source>
        <dbReference type="Pfam" id="PF00294"/>
    </source>
</evidence>
<evidence type="ECO:0000256" key="4">
    <source>
        <dbReference type="ARBA" id="ARBA00022777"/>
    </source>
</evidence>
<dbReference type="Gene3D" id="3.40.1190.20">
    <property type="match status" value="1"/>
</dbReference>
<dbReference type="PANTHER" id="PTHR43085">
    <property type="entry name" value="HEXOKINASE FAMILY MEMBER"/>
    <property type="match status" value="1"/>
</dbReference>
<keyword evidence="4" id="KW-0418">Kinase</keyword>
<dbReference type="InterPro" id="IPR011611">
    <property type="entry name" value="PfkB_dom"/>
</dbReference>
<gene>
    <name evidence="7" type="ORF">SporoS204_12895</name>
</gene>
<evidence type="ECO:0000256" key="3">
    <source>
        <dbReference type="ARBA" id="ARBA00022741"/>
    </source>
</evidence>
<name>A0ABN4YQ30_SPOUR</name>
<evidence type="ECO:0000256" key="2">
    <source>
        <dbReference type="ARBA" id="ARBA00022679"/>
    </source>
</evidence>
<keyword evidence="2" id="KW-0808">Transferase</keyword>
<dbReference type="InterPro" id="IPR002173">
    <property type="entry name" value="Carboh/pur_kinase_PfkB_CS"/>
</dbReference>
<dbReference type="InterPro" id="IPR029056">
    <property type="entry name" value="Ribokinase-like"/>
</dbReference>
<organism evidence="7 8">
    <name type="scientific">Sporosarcina ureae</name>
    <dbReference type="NCBI Taxonomy" id="1571"/>
    <lineage>
        <taxon>Bacteria</taxon>
        <taxon>Bacillati</taxon>
        <taxon>Bacillota</taxon>
        <taxon>Bacilli</taxon>
        <taxon>Bacillales</taxon>
        <taxon>Caryophanaceae</taxon>
        <taxon>Sporosarcina</taxon>
    </lineage>
</organism>